<dbReference type="AlphaFoldDB" id="A0A949JYA9"/>
<dbReference type="PANTHER" id="PTHR34610">
    <property type="entry name" value="SSL7007 PROTEIN"/>
    <property type="match status" value="1"/>
</dbReference>
<accession>A0A949JYA9</accession>
<feature type="domain" description="PIN" evidence="1">
    <location>
        <begin position="5"/>
        <end position="115"/>
    </location>
</feature>
<comment type="caution">
    <text evidence="3">The sequence shown here is derived from an EMBL/GenBank/DDBJ whole genome shotgun (WGS) entry which is preliminary data.</text>
</comment>
<dbReference type="NCBIfam" id="TIGR00305">
    <property type="entry name" value="putative toxin-antitoxin system toxin component, PIN family"/>
    <property type="match status" value="1"/>
</dbReference>
<organism evidence="3 4">
    <name type="scientific">Diplocloster agilis</name>
    <dbReference type="NCBI Taxonomy" id="2850323"/>
    <lineage>
        <taxon>Bacteria</taxon>
        <taxon>Bacillati</taxon>
        <taxon>Bacillota</taxon>
        <taxon>Clostridia</taxon>
        <taxon>Lachnospirales</taxon>
        <taxon>Lachnospiraceae</taxon>
        <taxon>Diplocloster</taxon>
    </lineage>
</organism>
<evidence type="ECO:0000313" key="2">
    <source>
        <dbReference type="EMBL" id="MBU9736782.1"/>
    </source>
</evidence>
<dbReference type="SUPFAM" id="SSF88723">
    <property type="entry name" value="PIN domain-like"/>
    <property type="match status" value="1"/>
</dbReference>
<dbReference type="Pfam" id="PF13470">
    <property type="entry name" value="PIN_3"/>
    <property type="match status" value="1"/>
</dbReference>
<proteinExistence type="predicted"/>
<sequence length="138" mass="15429">MICYAVIDTNVLVSALLSSHDNAATVQVVGKLFSGEVIPLLSEEILREYAEVLRRKKFGFSEETVSSLIYVIEKYGEMLVPTPACEILSDIKDLPFYEVVLEKGEDEAYLVTGNLKHFPAKPFIVTAREFLDILNGNK</sequence>
<dbReference type="InterPro" id="IPR029060">
    <property type="entry name" value="PIN-like_dom_sf"/>
</dbReference>
<name>A0A949JYA9_9FIRM</name>
<reference evidence="3" key="1">
    <citation type="submission" date="2021-06" db="EMBL/GenBank/DDBJ databases">
        <title>Description of novel taxa of the family Lachnospiraceae.</title>
        <authorList>
            <person name="Chaplin A.V."/>
            <person name="Sokolova S.R."/>
            <person name="Pikina A.P."/>
            <person name="Korzhanova M."/>
            <person name="Belova V."/>
            <person name="Korostin D."/>
            <person name="Efimov B.A."/>
        </authorList>
    </citation>
    <scope>NUCLEOTIDE SEQUENCE</scope>
    <source>
        <strain evidence="3">ASD5720</strain>
    </source>
</reference>
<dbReference type="Proteomes" id="UP000712157">
    <property type="component" value="Unassembled WGS sequence"/>
</dbReference>
<dbReference type="InterPro" id="IPR002850">
    <property type="entry name" value="PIN_toxin-like"/>
</dbReference>
<evidence type="ECO:0000313" key="3">
    <source>
        <dbReference type="EMBL" id="MBU9736829.1"/>
    </source>
</evidence>
<keyword evidence="4" id="KW-1185">Reference proteome</keyword>
<evidence type="ECO:0000313" key="4">
    <source>
        <dbReference type="Proteomes" id="UP000712157"/>
    </source>
</evidence>
<dbReference type="EMBL" id="JAHQCW010000013">
    <property type="protein sequence ID" value="MBU9736829.1"/>
    <property type="molecule type" value="Genomic_DNA"/>
</dbReference>
<dbReference type="RefSeq" id="WP_238721473.1">
    <property type="nucleotide sequence ID" value="NZ_JAHQCW010000013.1"/>
</dbReference>
<dbReference type="EMBL" id="JAHQCW010000013">
    <property type="protein sequence ID" value="MBU9736782.1"/>
    <property type="molecule type" value="Genomic_DNA"/>
</dbReference>
<dbReference type="InterPro" id="IPR002716">
    <property type="entry name" value="PIN_dom"/>
</dbReference>
<protein>
    <submittedName>
        <fullName evidence="3">Toxin-antitoxin system toxin component, PIN family</fullName>
    </submittedName>
</protein>
<evidence type="ECO:0000259" key="1">
    <source>
        <dbReference type="Pfam" id="PF13470"/>
    </source>
</evidence>
<dbReference type="PANTHER" id="PTHR34610:SF3">
    <property type="entry name" value="SSL7007 PROTEIN"/>
    <property type="match status" value="1"/>
</dbReference>
<gene>
    <name evidence="2" type="ORF">KTH89_09555</name>
    <name evidence="3" type="ORF">KTH89_09790</name>
</gene>